<evidence type="ECO:0000256" key="2">
    <source>
        <dbReference type="ARBA" id="ARBA00022679"/>
    </source>
</evidence>
<sequence>MTPLLGTPTGIGRYVRSLLAELASRGGPDEVRGVAFTLRRRGGLAPQLPADVRVVGPPVPARALQAVWSRLELPPVTALGGRLDVFHGTNFVLPPPGRAAGVVTVHDLSFLRTPQTVTAASLAYRTLVPRSIGRAGAVCVPSAAVADEVAEAYRVPEDRLVVTPLGVDPLWARAEPPDDDRRRRLGLPADYLVFSGSLEPRKNLPLLLDAQRRLTARHRDWPPLVLMGPPGWGPSLDLGGLPDGAVRLTGYLADEDLRSVVAGAAALVYPSLYEGFGLPPLEAFACGVPVVASDLPVTREVVGDDPELSRLVPLGDVDALVDALEQQVTGTEAPDVAARRRRRAAGFTWAATADRTREAYRRVVTAR</sequence>
<proteinExistence type="predicted"/>
<protein>
    <submittedName>
        <fullName evidence="4">Glycosyltransferase family 4 protein</fullName>
    </submittedName>
</protein>
<feature type="domain" description="Glycosyltransferase subfamily 4-like N-terminal" evidence="3">
    <location>
        <begin position="9"/>
        <end position="169"/>
    </location>
</feature>
<dbReference type="RefSeq" id="WP_376871132.1">
    <property type="nucleotide sequence ID" value="NZ_JBHUHP010000001.1"/>
</dbReference>
<dbReference type="Gene3D" id="3.40.50.2000">
    <property type="entry name" value="Glycogen Phosphorylase B"/>
    <property type="match status" value="2"/>
</dbReference>
<dbReference type="Pfam" id="PF13439">
    <property type="entry name" value="Glyco_transf_4"/>
    <property type="match status" value="1"/>
</dbReference>
<dbReference type="InterPro" id="IPR028098">
    <property type="entry name" value="Glyco_trans_4-like_N"/>
</dbReference>
<organism evidence="4 5">
    <name type="scientific">Blastococcus deserti</name>
    <dbReference type="NCBI Taxonomy" id="2259033"/>
    <lineage>
        <taxon>Bacteria</taxon>
        <taxon>Bacillati</taxon>
        <taxon>Actinomycetota</taxon>
        <taxon>Actinomycetes</taxon>
        <taxon>Geodermatophilales</taxon>
        <taxon>Geodermatophilaceae</taxon>
        <taxon>Blastococcus</taxon>
    </lineage>
</organism>
<keyword evidence="5" id="KW-1185">Reference proteome</keyword>
<name>A0ABW4X6Y2_9ACTN</name>
<reference evidence="5" key="1">
    <citation type="journal article" date="2019" name="Int. J. Syst. Evol. Microbiol.">
        <title>The Global Catalogue of Microorganisms (GCM) 10K type strain sequencing project: providing services to taxonomists for standard genome sequencing and annotation.</title>
        <authorList>
            <consortium name="The Broad Institute Genomics Platform"/>
            <consortium name="The Broad Institute Genome Sequencing Center for Infectious Disease"/>
            <person name="Wu L."/>
            <person name="Ma J."/>
        </authorList>
    </citation>
    <scope>NUCLEOTIDE SEQUENCE [LARGE SCALE GENOMIC DNA]</scope>
    <source>
        <strain evidence="5">JCM 3338</strain>
    </source>
</reference>
<keyword evidence="2" id="KW-0808">Transferase</keyword>
<dbReference type="SUPFAM" id="SSF53756">
    <property type="entry name" value="UDP-Glycosyltransferase/glycogen phosphorylase"/>
    <property type="match status" value="1"/>
</dbReference>
<dbReference type="Pfam" id="PF13692">
    <property type="entry name" value="Glyco_trans_1_4"/>
    <property type="match status" value="1"/>
</dbReference>
<dbReference type="CDD" id="cd03809">
    <property type="entry name" value="GT4_MtfB-like"/>
    <property type="match status" value="1"/>
</dbReference>
<dbReference type="Proteomes" id="UP001597402">
    <property type="component" value="Unassembled WGS sequence"/>
</dbReference>
<dbReference type="PANTHER" id="PTHR46401:SF2">
    <property type="entry name" value="GLYCOSYLTRANSFERASE WBBK-RELATED"/>
    <property type="match status" value="1"/>
</dbReference>
<gene>
    <name evidence="4" type="ORF">ACFSHS_02085</name>
</gene>
<evidence type="ECO:0000259" key="3">
    <source>
        <dbReference type="Pfam" id="PF13439"/>
    </source>
</evidence>
<dbReference type="PANTHER" id="PTHR46401">
    <property type="entry name" value="GLYCOSYLTRANSFERASE WBBK-RELATED"/>
    <property type="match status" value="1"/>
</dbReference>
<keyword evidence="1" id="KW-0328">Glycosyltransferase</keyword>
<evidence type="ECO:0000256" key="1">
    <source>
        <dbReference type="ARBA" id="ARBA00022676"/>
    </source>
</evidence>
<comment type="caution">
    <text evidence="4">The sequence shown here is derived from an EMBL/GenBank/DDBJ whole genome shotgun (WGS) entry which is preliminary data.</text>
</comment>
<evidence type="ECO:0000313" key="4">
    <source>
        <dbReference type="EMBL" id="MFD2090353.1"/>
    </source>
</evidence>
<evidence type="ECO:0000313" key="5">
    <source>
        <dbReference type="Proteomes" id="UP001597402"/>
    </source>
</evidence>
<dbReference type="EMBL" id="JBHUHP010000001">
    <property type="protein sequence ID" value="MFD2090353.1"/>
    <property type="molecule type" value="Genomic_DNA"/>
</dbReference>
<accession>A0ABW4X6Y2</accession>